<dbReference type="PaxDb" id="4113-PGSC0003DMT400061680"/>
<evidence type="ECO:0000256" key="1">
    <source>
        <dbReference type="SAM" id="MobiDB-lite"/>
    </source>
</evidence>
<reference evidence="2" key="2">
    <citation type="submission" date="2015-06" db="UniProtKB">
        <authorList>
            <consortium name="EnsemblPlants"/>
        </authorList>
    </citation>
    <scope>IDENTIFICATION</scope>
    <source>
        <strain evidence="2">DM1-3 516 R44</strain>
    </source>
</reference>
<sequence length="118" mass="14064">MTQKPPNLYTPYPQYSPNQNNPSLLPLSRVEFPRFNGKGFQDLWYKVDQFFSFDEVRSQQKVTIAALHFDDPVLQWNQTYMRSRNHLPSPTWKEYIYALPNRFGVEFDDPMSELVSLR</sequence>
<reference evidence="3" key="1">
    <citation type="journal article" date="2011" name="Nature">
        <title>Genome sequence and analysis of the tuber crop potato.</title>
        <authorList>
            <consortium name="The Potato Genome Sequencing Consortium"/>
        </authorList>
    </citation>
    <scope>NUCLEOTIDE SEQUENCE [LARGE SCALE GENOMIC DNA]</scope>
    <source>
        <strain evidence="3">cv. DM1-3 516 R44</strain>
    </source>
</reference>
<dbReference type="HOGENOM" id="CLU_2077262_0_0_1"/>
<dbReference type="Gramene" id="PGSC0003DMT400061680">
    <property type="protein sequence ID" value="PGSC0003DMT400061680"/>
    <property type="gene ID" value="PGSC0003DMG400024004"/>
</dbReference>
<dbReference type="EnsemblPlants" id="PGSC0003DMT400061680">
    <property type="protein sequence ID" value="PGSC0003DMT400061680"/>
    <property type="gene ID" value="PGSC0003DMG400024004"/>
</dbReference>
<feature type="compositionally biased region" description="Low complexity" evidence="1">
    <location>
        <begin position="11"/>
        <end position="20"/>
    </location>
</feature>
<dbReference type="InParanoid" id="M1C7U9"/>
<protein>
    <submittedName>
        <fullName evidence="2">Gypsy/Ty-3 retroelement polyprotein</fullName>
    </submittedName>
</protein>
<name>M1C7U9_SOLTU</name>
<evidence type="ECO:0000313" key="2">
    <source>
        <dbReference type="EnsemblPlants" id="PGSC0003DMT400061680"/>
    </source>
</evidence>
<dbReference type="OMA" id="CEYFFEV"/>
<keyword evidence="3" id="KW-1185">Reference proteome</keyword>
<organism evidence="2 3">
    <name type="scientific">Solanum tuberosum</name>
    <name type="common">Potato</name>
    <dbReference type="NCBI Taxonomy" id="4113"/>
    <lineage>
        <taxon>Eukaryota</taxon>
        <taxon>Viridiplantae</taxon>
        <taxon>Streptophyta</taxon>
        <taxon>Embryophyta</taxon>
        <taxon>Tracheophyta</taxon>
        <taxon>Spermatophyta</taxon>
        <taxon>Magnoliopsida</taxon>
        <taxon>eudicotyledons</taxon>
        <taxon>Gunneridae</taxon>
        <taxon>Pentapetalae</taxon>
        <taxon>asterids</taxon>
        <taxon>lamiids</taxon>
        <taxon>Solanales</taxon>
        <taxon>Solanaceae</taxon>
        <taxon>Solanoideae</taxon>
        <taxon>Solaneae</taxon>
        <taxon>Solanum</taxon>
    </lineage>
</organism>
<dbReference type="AlphaFoldDB" id="M1C7U9"/>
<proteinExistence type="predicted"/>
<accession>M1C7U9</accession>
<dbReference type="Proteomes" id="UP000011115">
    <property type="component" value="Unassembled WGS sequence"/>
</dbReference>
<feature type="region of interest" description="Disordered" evidence="1">
    <location>
        <begin position="1"/>
        <end position="20"/>
    </location>
</feature>
<dbReference type="eggNOG" id="ENOG502RRMD">
    <property type="taxonomic scope" value="Eukaryota"/>
</dbReference>
<evidence type="ECO:0000313" key="3">
    <source>
        <dbReference type="Proteomes" id="UP000011115"/>
    </source>
</evidence>